<dbReference type="InterPro" id="IPR002048">
    <property type="entry name" value="EF_hand_dom"/>
</dbReference>
<dbReference type="FunFam" id="1.10.238.10:FF:000003">
    <property type="entry name" value="Calmodulin A"/>
    <property type="match status" value="1"/>
</dbReference>
<dbReference type="Gene3D" id="1.10.238.10">
    <property type="entry name" value="EF-hand"/>
    <property type="match status" value="1"/>
</dbReference>
<dbReference type="PROSITE" id="PS50222">
    <property type="entry name" value="EF_HAND_2"/>
    <property type="match status" value="1"/>
</dbReference>
<protein>
    <recommendedName>
        <fullName evidence="2">EF-hand domain-containing protein</fullName>
    </recommendedName>
</protein>
<comment type="caution">
    <text evidence="3">The sequence shown here is derived from an EMBL/GenBank/DDBJ whole genome shotgun (WGS) entry which is preliminary data.</text>
</comment>
<dbReference type="SUPFAM" id="SSF47473">
    <property type="entry name" value="EF-hand"/>
    <property type="match status" value="1"/>
</dbReference>
<reference evidence="3" key="1">
    <citation type="submission" date="2020-06" db="EMBL/GenBank/DDBJ databases">
        <title>Draft genome of Bugula neritina, a colonial animal packing powerful symbionts and potential medicines.</title>
        <authorList>
            <person name="Rayko M."/>
        </authorList>
    </citation>
    <scope>NUCLEOTIDE SEQUENCE [LARGE SCALE GENOMIC DNA]</scope>
    <source>
        <strain evidence="3">Kwan_BN1</strain>
    </source>
</reference>
<keyword evidence="4" id="KW-1185">Reference proteome</keyword>
<evidence type="ECO:0000256" key="1">
    <source>
        <dbReference type="ARBA" id="ARBA00022737"/>
    </source>
</evidence>
<dbReference type="EMBL" id="VXIV02002829">
    <property type="protein sequence ID" value="KAF6022599.1"/>
    <property type="molecule type" value="Genomic_DNA"/>
</dbReference>
<dbReference type="Proteomes" id="UP000593567">
    <property type="component" value="Unassembled WGS sequence"/>
</dbReference>
<evidence type="ECO:0000259" key="2">
    <source>
        <dbReference type="PROSITE" id="PS50222"/>
    </source>
</evidence>
<dbReference type="InterPro" id="IPR011992">
    <property type="entry name" value="EF-hand-dom_pair"/>
</dbReference>
<dbReference type="AlphaFoldDB" id="A0A7J7J8N1"/>
<dbReference type="OrthoDB" id="435273at2759"/>
<keyword evidence="1" id="KW-0677">Repeat</keyword>
<gene>
    <name evidence="3" type="ORF">EB796_019084</name>
</gene>
<accession>A0A7J7J8N1</accession>
<dbReference type="GO" id="GO:0005509">
    <property type="term" value="F:calcium ion binding"/>
    <property type="evidence" value="ECO:0007669"/>
    <property type="project" value="InterPro"/>
</dbReference>
<proteinExistence type="predicted"/>
<sequence>MALVVLCYSLNFHKSNSSFYSPVLNCPTNGISFDQFLNILYNQFLNFLYNYSRAEDCENEIIAAFAAQDRKKNGLISAADFKAIMCNSGEKVNAKMVEAVLRESGQTGSQIRYAEVVRTLLSPPTDY</sequence>
<organism evidence="3 4">
    <name type="scientific">Bugula neritina</name>
    <name type="common">Brown bryozoan</name>
    <name type="synonym">Sertularia neritina</name>
    <dbReference type="NCBI Taxonomy" id="10212"/>
    <lineage>
        <taxon>Eukaryota</taxon>
        <taxon>Metazoa</taxon>
        <taxon>Spiralia</taxon>
        <taxon>Lophotrochozoa</taxon>
        <taxon>Bryozoa</taxon>
        <taxon>Gymnolaemata</taxon>
        <taxon>Cheilostomatida</taxon>
        <taxon>Flustrina</taxon>
        <taxon>Buguloidea</taxon>
        <taxon>Bugulidae</taxon>
        <taxon>Bugula</taxon>
    </lineage>
</organism>
<feature type="domain" description="EF-hand" evidence="2">
    <location>
        <begin position="56"/>
        <end position="91"/>
    </location>
</feature>
<evidence type="ECO:0000313" key="3">
    <source>
        <dbReference type="EMBL" id="KAF6022599.1"/>
    </source>
</evidence>
<evidence type="ECO:0000313" key="4">
    <source>
        <dbReference type="Proteomes" id="UP000593567"/>
    </source>
</evidence>
<name>A0A7J7J8N1_BUGNE</name>